<dbReference type="InterPro" id="IPR036390">
    <property type="entry name" value="WH_DNA-bd_sf"/>
</dbReference>
<evidence type="ECO:0000313" key="7">
    <source>
        <dbReference type="Proteomes" id="UP000245754"/>
    </source>
</evidence>
<dbReference type="InterPro" id="IPR005119">
    <property type="entry name" value="LysR_subst-bd"/>
</dbReference>
<proteinExistence type="inferred from homology"/>
<dbReference type="PANTHER" id="PTHR30537:SF3">
    <property type="entry name" value="TRANSCRIPTIONAL REGULATORY PROTEIN"/>
    <property type="match status" value="1"/>
</dbReference>
<evidence type="ECO:0000256" key="4">
    <source>
        <dbReference type="ARBA" id="ARBA00023163"/>
    </source>
</evidence>
<accession>A0A316F0J6</accession>
<keyword evidence="4" id="KW-0804">Transcription</keyword>
<name>A0A316F0J6_9BURK</name>
<evidence type="ECO:0000256" key="2">
    <source>
        <dbReference type="ARBA" id="ARBA00023015"/>
    </source>
</evidence>
<dbReference type="InterPro" id="IPR058163">
    <property type="entry name" value="LysR-type_TF_proteobact-type"/>
</dbReference>
<dbReference type="RefSeq" id="WP_109582034.1">
    <property type="nucleotide sequence ID" value="NZ_QGGT01000001.1"/>
</dbReference>
<dbReference type="Pfam" id="PF03466">
    <property type="entry name" value="LysR_substrate"/>
    <property type="match status" value="1"/>
</dbReference>
<comment type="similarity">
    <text evidence="1">Belongs to the LysR transcriptional regulatory family.</text>
</comment>
<evidence type="ECO:0000259" key="5">
    <source>
        <dbReference type="PROSITE" id="PS50931"/>
    </source>
</evidence>
<dbReference type="PROSITE" id="PS50931">
    <property type="entry name" value="HTH_LYSR"/>
    <property type="match status" value="1"/>
</dbReference>
<dbReference type="SUPFAM" id="SSF53850">
    <property type="entry name" value="Periplasmic binding protein-like II"/>
    <property type="match status" value="1"/>
</dbReference>
<dbReference type="Pfam" id="PF00126">
    <property type="entry name" value="HTH_1"/>
    <property type="match status" value="1"/>
</dbReference>
<dbReference type="GO" id="GO:0003700">
    <property type="term" value="F:DNA-binding transcription factor activity"/>
    <property type="evidence" value="ECO:0007669"/>
    <property type="project" value="InterPro"/>
</dbReference>
<gene>
    <name evidence="6" type="ORF">C7419_1012341</name>
</gene>
<dbReference type="GO" id="GO:0043565">
    <property type="term" value="F:sequence-specific DNA binding"/>
    <property type="evidence" value="ECO:0007669"/>
    <property type="project" value="TreeGrafter"/>
</dbReference>
<keyword evidence="2" id="KW-0805">Transcription regulation</keyword>
<dbReference type="InterPro" id="IPR000847">
    <property type="entry name" value="LysR_HTH_N"/>
</dbReference>
<keyword evidence="3" id="KW-0238">DNA-binding</keyword>
<dbReference type="Gene3D" id="3.40.190.290">
    <property type="match status" value="1"/>
</dbReference>
<feature type="domain" description="HTH lysR-type" evidence="5">
    <location>
        <begin position="2"/>
        <end position="59"/>
    </location>
</feature>
<dbReference type="Proteomes" id="UP000245754">
    <property type="component" value="Unassembled WGS sequence"/>
</dbReference>
<dbReference type="EMBL" id="QGGT01000001">
    <property type="protein sequence ID" value="PWK38444.1"/>
    <property type="molecule type" value="Genomic_DNA"/>
</dbReference>
<protein>
    <submittedName>
        <fullName evidence="6">LysR family transcriptional regulator</fullName>
    </submittedName>
</protein>
<dbReference type="PANTHER" id="PTHR30537">
    <property type="entry name" value="HTH-TYPE TRANSCRIPTIONAL REGULATOR"/>
    <property type="match status" value="1"/>
</dbReference>
<dbReference type="InterPro" id="IPR036388">
    <property type="entry name" value="WH-like_DNA-bd_sf"/>
</dbReference>
<dbReference type="GO" id="GO:0006351">
    <property type="term" value="P:DNA-templated transcription"/>
    <property type="evidence" value="ECO:0007669"/>
    <property type="project" value="TreeGrafter"/>
</dbReference>
<dbReference type="AlphaFoldDB" id="A0A316F0J6"/>
<evidence type="ECO:0000256" key="1">
    <source>
        <dbReference type="ARBA" id="ARBA00009437"/>
    </source>
</evidence>
<keyword evidence="7" id="KW-1185">Reference proteome</keyword>
<dbReference type="SUPFAM" id="SSF46785">
    <property type="entry name" value="Winged helix' DNA-binding domain"/>
    <property type="match status" value="1"/>
</dbReference>
<dbReference type="Gene3D" id="1.10.10.10">
    <property type="entry name" value="Winged helix-like DNA-binding domain superfamily/Winged helix DNA-binding domain"/>
    <property type="match status" value="1"/>
</dbReference>
<organism evidence="6 7">
    <name type="scientific">Cupriavidus plantarum</name>
    <dbReference type="NCBI Taxonomy" id="942865"/>
    <lineage>
        <taxon>Bacteria</taxon>
        <taxon>Pseudomonadati</taxon>
        <taxon>Pseudomonadota</taxon>
        <taxon>Betaproteobacteria</taxon>
        <taxon>Burkholderiales</taxon>
        <taxon>Burkholderiaceae</taxon>
        <taxon>Cupriavidus</taxon>
    </lineage>
</organism>
<evidence type="ECO:0000313" key="6">
    <source>
        <dbReference type="EMBL" id="PWK38444.1"/>
    </source>
</evidence>
<evidence type="ECO:0000256" key="3">
    <source>
        <dbReference type="ARBA" id="ARBA00023125"/>
    </source>
</evidence>
<sequence>MFDWNDMRHFIALAEAGTLSGAARRMAVEHATVARRVAALEQSLGIALVRRAARRWHLTEAGRDIASVADGMQAQAHALERAVLARRHGRAARVTVSAPPAFASIFLAPRLSAFGARHPEIDLTLHGTQALASLHRQEADIAIRIGRPTEVDYVARRIGQLSYGLYAAPAYTALPPERWQFIAYDTSFDHAPEQKWIYEMAAGRRIGFRSNDLMSQLAAARGGMGVAALPRYLAGNKAGMRAGAGADVDGGGGLVAVPGDARAFTRDFYLVVHADMRRQTAIRAVMDFVAEIFAREFPG</sequence>
<comment type="caution">
    <text evidence="6">The sequence shown here is derived from an EMBL/GenBank/DDBJ whole genome shotgun (WGS) entry which is preliminary data.</text>
</comment>
<reference evidence="6 7" key="1">
    <citation type="submission" date="2018-05" db="EMBL/GenBank/DDBJ databases">
        <title>Genomic Encyclopedia of Type Strains, Phase IV (KMG-V): Genome sequencing to study the core and pangenomes of soil and plant-associated prokaryotes.</title>
        <authorList>
            <person name="Whitman W."/>
        </authorList>
    </citation>
    <scope>NUCLEOTIDE SEQUENCE [LARGE SCALE GENOMIC DNA]</scope>
    <source>
        <strain evidence="6 7">SLV-132</strain>
    </source>
</reference>